<dbReference type="GO" id="GO:0005634">
    <property type="term" value="C:nucleus"/>
    <property type="evidence" value="ECO:0007669"/>
    <property type="project" value="TreeGrafter"/>
</dbReference>
<dbReference type="PROSITE" id="PS51192">
    <property type="entry name" value="HELICASE_ATP_BIND_1"/>
    <property type="match status" value="1"/>
</dbReference>
<dbReference type="GO" id="GO:0008094">
    <property type="term" value="F:ATP-dependent activity, acting on DNA"/>
    <property type="evidence" value="ECO:0007669"/>
    <property type="project" value="TreeGrafter"/>
</dbReference>
<evidence type="ECO:0000259" key="7">
    <source>
        <dbReference type="PROSITE" id="PS51194"/>
    </source>
</evidence>
<dbReference type="InterPro" id="IPR000330">
    <property type="entry name" value="SNF2_N"/>
</dbReference>
<keyword evidence="4" id="KW-0479">Metal-binding</keyword>
<keyword evidence="4" id="KW-0863">Zinc-finger</keyword>
<evidence type="ECO:0000313" key="9">
    <source>
        <dbReference type="Proteomes" id="UP000078343"/>
    </source>
</evidence>
<dbReference type="GO" id="GO:0016787">
    <property type="term" value="F:hydrolase activity"/>
    <property type="evidence" value="ECO:0007669"/>
    <property type="project" value="UniProtKB-KW"/>
</dbReference>
<gene>
    <name evidence="8" type="ORF">AYL99_09561</name>
</gene>
<dbReference type="GO" id="GO:0008270">
    <property type="term" value="F:zinc ion binding"/>
    <property type="evidence" value="ECO:0007669"/>
    <property type="project" value="UniProtKB-KW"/>
</dbReference>
<dbReference type="STRING" id="1367422.A0A178Z9N2"/>
<evidence type="ECO:0000256" key="3">
    <source>
        <dbReference type="ARBA" id="ARBA00022840"/>
    </source>
</evidence>
<comment type="caution">
    <text evidence="8">The sequence shown here is derived from an EMBL/GenBank/DDBJ whole genome shotgun (WGS) entry which is preliminary data.</text>
</comment>
<feature type="domain" description="Helicase ATP-binding" evidence="6">
    <location>
        <begin position="377"/>
        <end position="561"/>
    </location>
</feature>
<keyword evidence="1" id="KW-0547">Nucleotide-binding</keyword>
<evidence type="ECO:0000256" key="2">
    <source>
        <dbReference type="ARBA" id="ARBA00022801"/>
    </source>
</evidence>
<accession>A0A178Z9N2</accession>
<dbReference type="EMBL" id="LVYI01000009">
    <property type="protein sequence ID" value="OAP56382.1"/>
    <property type="molecule type" value="Genomic_DNA"/>
</dbReference>
<dbReference type="SUPFAM" id="SSF52540">
    <property type="entry name" value="P-loop containing nucleoside triphosphate hydrolases"/>
    <property type="match status" value="2"/>
</dbReference>
<evidence type="ECO:0000259" key="5">
    <source>
        <dbReference type="PROSITE" id="PS50089"/>
    </source>
</evidence>
<dbReference type="RefSeq" id="XP_018689749.1">
    <property type="nucleotide sequence ID" value="XM_018841068.1"/>
</dbReference>
<feature type="domain" description="RING-type" evidence="5">
    <location>
        <begin position="702"/>
        <end position="744"/>
    </location>
</feature>
<dbReference type="InterPro" id="IPR001841">
    <property type="entry name" value="Znf_RING"/>
</dbReference>
<proteinExistence type="predicted"/>
<dbReference type="Gene3D" id="3.40.50.300">
    <property type="entry name" value="P-loop containing nucleotide triphosphate hydrolases"/>
    <property type="match status" value="1"/>
</dbReference>
<dbReference type="InterPro" id="IPR038718">
    <property type="entry name" value="SNF2-like_sf"/>
</dbReference>
<keyword evidence="9" id="KW-1185">Reference proteome</keyword>
<organism evidence="8 9">
    <name type="scientific">Fonsecaea erecta</name>
    <dbReference type="NCBI Taxonomy" id="1367422"/>
    <lineage>
        <taxon>Eukaryota</taxon>
        <taxon>Fungi</taxon>
        <taxon>Dikarya</taxon>
        <taxon>Ascomycota</taxon>
        <taxon>Pezizomycotina</taxon>
        <taxon>Eurotiomycetes</taxon>
        <taxon>Chaetothyriomycetidae</taxon>
        <taxon>Chaetothyriales</taxon>
        <taxon>Herpotrichiellaceae</taxon>
        <taxon>Fonsecaea</taxon>
    </lineage>
</organism>
<dbReference type="GO" id="GO:0006281">
    <property type="term" value="P:DNA repair"/>
    <property type="evidence" value="ECO:0007669"/>
    <property type="project" value="TreeGrafter"/>
</dbReference>
<evidence type="ECO:0000313" key="8">
    <source>
        <dbReference type="EMBL" id="OAP56382.1"/>
    </source>
</evidence>
<dbReference type="PROSITE" id="PS50089">
    <property type="entry name" value="ZF_RING_2"/>
    <property type="match status" value="1"/>
</dbReference>
<dbReference type="PANTHER" id="PTHR45626:SF52">
    <property type="entry name" value="SINGLE-STRANDED DNA-DEPENDENT ATPASE (EUROFUNG)"/>
    <property type="match status" value="1"/>
</dbReference>
<dbReference type="Gene3D" id="3.40.50.10810">
    <property type="entry name" value="Tandem AAA-ATPase domain"/>
    <property type="match status" value="1"/>
</dbReference>
<reference evidence="8 9" key="1">
    <citation type="submission" date="2016-04" db="EMBL/GenBank/DDBJ databases">
        <title>Draft genome of Fonsecaea erecta CBS 125763.</title>
        <authorList>
            <person name="Weiss V.A."/>
            <person name="Vicente V.A."/>
            <person name="Raittz R.T."/>
            <person name="Moreno L.F."/>
            <person name="De Souza E.M."/>
            <person name="Pedrosa F.O."/>
            <person name="Steffens M.B."/>
            <person name="Faoro H."/>
            <person name="Tadra-Sfeir M.Z."/>
            <person name="Najafzadeh M.J."/>
            <person name="Felipe M.S."/>
            <person name="Teixeira M."/>
            <person name="Sun J."/>
            <person name="Xi L."/>
            <person name="Gomes R."/>
            <person name="De Azevedo C.M."/>
            <person name="Salgado C.G."/>
            <person name="Da Silva M.B."/>
            <person name="Nascimento M.F."/>
            <person name="Queiroz-Telles F."/>
            <person name="Attili D.S."/>
            <person name="Gorbushina A."/>
        </authorList>
    </citation>
    <scope>NUCLEOTIDE SEQUENCE [LARGE SCALE GENOMIC DNA]</scope>
    <source>
        <strain evidence="8 9">CBS 125763</strain>
    </source>
</reference>
<dbReference type="PROSITE" id="PS51194">
    <property type="entry name" value="HELICASE_CTER"/>
    <property type="match status" value="1"/>
</dbReference>
<dbReference type="InterPro" id="IPR049730">
    <property type="entry name" value="SNF2/RAD54-like_C"/>
</dbReference>
<dbReference type="InterPro" id="IPR050628">
    <property type="entry name" value="SNF2_RAD54_helicase_TF"/>
</dbReference>
<dbReference type="Pfam" id="PF00176">
    <property type="entry name" value="SNF2-rel_dom"/>
    <property type="match status" value="1"/>
</dbReference>
<keyword evidence="3" id="KW-0067">ATP-binding</keyword>
<evidence type="ECO:0000256" key="4">
    <source>
        <dbReference type="PROSITE-ProRule" id="PRU00175"/>
    </source>
</evidence>
<evidence type="ECO:0000256" key="1">
    <source>
        <dbReference type="ARBA" id="ARBA00022741"/>
    </source>
</evidence>
<dbReference type="CDD" id="cd18793">
    <property type="entry name" value="SF2_C_SNF"/>
    <property type="match status" value="1"/>
</dbReference>
<dbReference type="SMART" id="SM00490">
    <property type="entry name" value="HELICc"/>
    <property type="match status" value="1"/>
</dbReference>
<dbReference type="GO" id="GO:0005524">
    <property type="term" value="F:ATP binding"/>
    <property type="evidence" value="ECO:0007669"/>
    <property type="project" value="UniProtKB-KW"/>
</dbReference>
<dbReference type="PANTHER" id="PTHR45626">
    <property type="entry name" value="TRANSCRIPTION TERMINATION FACTOR 2-RELATED"/>
    <property type="match status" value="1"/>
</dbReference>
<dbReference type="CDD" id="cd18008">
    <property type="entry name" value="DEXDc_SHPRH-like"/>
    <property type="match status" value="1"/>
</dbReference>
<keyword evidence="4" id="KW-0862">Zinc</keyword>
<dbReference type="InterPro" id="IPR014001">
    <property type="entry name" value="Helicase_ATP-bd"/>
</dbReference>
<dbReference type="SMART" id="SM00487">
    <property type="entry name" value="DEXDc"/>
    <property type="match status" value="1"/>
</dbReference>
<dbReference type="AlphaFoldDB" id="A0A178Z9N2"/>
<keyword evidence="2" id="KW-0378">Hydrolase</keyword>
<dbReference type="InterPro" id="IPR027417">
    <property type="entry name" value="P-loop_NTPase"/>
</dbReference>
<protein>
    <submittedName>
        <fullName evidence="8">Uncharacterized protein</fullName>
    </submittedName>
</protein>
<name>A0A178Z9N2_9EURO</name>
<sequence>MTSFKRTADYLDDFEYAADLDDPFSSQSYSSQQSHSFDDGSSPDLDVGARDWNHVWNELIGDPSYQSGIYYADEDLTANNFFPAIHNVQDNIESLLVKDFGIPLFENADGLQIDQGDTVGQPQNDFNRCYGMIHRAKSKLQGVMSDVSRALREQGCQAGTHFILDVICVHDELYVCIPGGMRIANLNVHLTVALVEQVKARTIRLEALVHRRTIFEDIGAATKAKEAVTTININVYGTEESQDSVGRHLSVNKIWLQRPDWIRPNSTYDNPHVFKFGTGQHQSELEIPSQIQQTSGTSEFQGSVEQMYSMLTRDSHLKGLAGDARLRTPLLHHQEKALDFMIQRETGPIAVEFQLWEATTVETEPWYRHKITGIRSRTVPAEEGGGILADEMGMGKTLSMLALIVRTLDEATKWSNEPDVHIAEEILPTKILSRATLVVVPSPLLLDTWEGEILSHVNLPLKILKYHGSARTNDPRVMADSDIVLTTYHTIIADKHRSDPATEIAWYRIVLDEAHFIRRNSTFLHKGVAELDAKFRWCLTGTPIQNTLDDIGSLFAFIKIFPFDRLGVFRKYITAPFNEGGIRRLEGQQNLVRLFDSICIRRTKEHLNLTVPVETPRKVWFSPEEREQYKKTKEDMKRALQHLVGASESRSRFSMFQAQLQLRLLCNHGTFQHQFHWARSRNTRDAREDALTSAGTDGEVKCSACEQTVHAMLSNRASGLSDQCAHVLCAECKEGTGDGCPVCEATFRPLKHHRHHTTAGEISQSRLHEGGLRPKGYSSKMVALTEDLTSAAAAGDKSIVFSCWTTTLDLIGQHLHAAGIAFARIDGEHSVEHRQAVLACFERDPCIPVLIMTTGVGAFGLSIIVANRVFLVEPQWNPSVEAQAIGRTIRIGQQKAVVVTRYVVENSVEEDIQVLQQRKRGIAKMTTKDLKPALADTYIKSEYRAFD</sequence>
<dbReference type="InterPro" id="IPR001650">
    <property type="entry name" value="Helicase_C-like"/>
</dbReference>
<dbReference type="GeneID" id="30013729"/>
<dbReference type="Proteomes" id="UP000078343">
    <property type="component" value="Unassembled WGS sequence"/>
</dbReference>
<dbReference type="OrthoDB" id="448448at2759"/>
<evidence type="ECO:0000259" key="6">
    <source>
        <dbReference type="PROSITE" id="PS51192"/>
    </source>
</evidence>
<dbReference type="Pfam" id="PF00271">
    <property type="entry name" value="Helicase_C"/>
    <property type="match status" value="1"/>
</dbReference>
<feature type="domain" description="Helicase C-terminal" evidence="7">
    <location>
        <begin position="783"/>
        <end position="931"/>
    </location>
</feature>